<dbReference type="SUPFAM" id="SSF54001">
    <property type="entry name" value="Cysteine proteinases"/>
    <property type="match status" value="1"/>
</dbReference>
<protein>
    <submittedName>
        <fullName evidence="1">Uncharacterized protein</fullName>
    </submittedName>
</protein>
<accession>A0ABU5GXX9</accession>
<gene>
    <name evidence="1" type="ORF">SYV04_06640</name>
</gene>
<dbReference type="Gene3D" id="3.90.1720.10">
    <property type="entry name" value="endopeptidase domain like (from Nostoc punctiforme)"/>
    <property type="match status" value="1"/>
</dbReference>
<reference evidence="1 2" key="1">
    <citation type="submission" date="2023-12" db="EMBL/GenBank/DDBJ databases">
        <title>the genome sequence of Hyalangium sp. s54d21.</title>
        <authorList>
            <person name="Zhang X."/>
        </authorList>
    </citation>
    <scope>NUCLEOTIDE SEQUENCE [LARGE SCALE GENOMIC DNA]</scope>
    <source>
        <strain evidence="2">s54d21</strain>
    </source>
</reference>
<proteinExistence type="predicted"/>
<dbReference type="RefSeq" id="WP_321544773.1">
    <property type="nucleotide sequence ID" value="NZ_JAXIVS010000002.1"/>
</dbReference>
<sequence length="183" mass="21133">MSDTAPISQGRTTLIGFSTPRSFNPVSAIVRRFTASECSHCFFLYWDDDFQCDMVLESHELGFRLITWPRFVRKNRIIALVEPSHPLDPGFLRLGEWVGSAYDFGGLVGQSVVQVGRWMQRKWRNPFRSSRSMFCSESIARCMTWSGHPDAKSFTPKETTPQDLLTFYRQPGRATLLDIQRWD</sequence>
<keyword evidence="2" id="KW-1185">Reference proteome</keyword>
<dbReference type="InterPro" id="IPR038765">
    <property type="entry name" value="Papain-like_cys_pep_sf"/>
</dbReference>
<evidence type="ECO:0000313" key="1">
    <source>
        <dbReference type="EMBL" id="MDY7226052.1"/>
    </source>
</evidence>
<dbReference type="EMBL" id="JAXIVS010000002">
    <property type="protein sequence ID" value="MDY7226052.1"/>
    <property type="molecule type" value="Genomic_DNA"/>
</dbReference>
<comment type="caution">
    <text evidence="1">The sequence shown here is derived from an EMBL/GenBank/DDBJ whole genome shotgun (WGS) entry which is preliminary data.</text>
</comment>
<evidence type="ECO:0000313" key="2">
    <source>
        <dbReference type="Proteomes" id="UP001291309"/>
    </source>
</evidence>
<name>A0ABU5GXX9_9BACT</name>
<organism evidence="1 2">
    <name type="scientific">Hyalangium rubrum</name>
    <dbReference type="NCBI Taxonomy" id="3103134"/>
    <lineage>
        <taxon>Bacteria</taxon>
        <taxon>Pseudomonadati</taxon>
        <taxon>Myxococcota</taxon>
        <taxon>Myxococcia</taxon>
        <taxon>Myxococcales</taxon>
        <taxon>Cystobacterineae</taxon>
        <taxon>Archangiaceae</taxon>
        <taxon>Hyalangium</taxon>
    </lineage>
</organism>
<dbReference type="Proteomes" id="UP001291309">
    <property type="component" value="Unassembled WGS sequence"/>
</dbReference>